<dbReference type="GO" id="GO:0016740">
    <property type="term" value="F:transferase activity"/>
    <property type="evidence" value="ECO:0007669"/>
    <property type="project" value="UniProtKB-KW"/>
</dbReference>
<dbReference type="EnsemblMetazoa" id="ASIC009697-RA">
    <property type="protein sequence ID" value="ASIC009697-PA"/>
    <property type="gene ID" value="ASIC009697"/>
</dbReference>
<dbReference type="Proteomes" id="UP000030765">
    <property type="component" value="Unassembled WGS sequence"/>
</dbReference>
<name>A0A084VV60_ANOSI</name>
<keyword evidence="4" id="KW-1185">Reference proteome</keyword>
<proteinExistence type="predicted"/>
<gene>
    <name evidence="2" type="ORF">ZHAS_00009697</name>
</gene>
<dbReference type="VEuPathDB" id="VectorBase:ASIC009697"/>
<evidence type="ECO:0000313" key="4">
    <source>
        <dbReference type="Proteomes" id="UP000030765"/>
    </source>
</evidence>
<sequence length="76" mass="8677">MQCFSTPTNIPRSDHLDFCAPSNQFGTTERHLAPVSLHQAPKGSSSHIQHNRQTTKRRSRWSTNVSHEAPDPSRRR</sequence>
<reference evidence="2 4" key="1">
    <citation type="journal article" date="2014" name="BMC Genomics">
        <title>Genome sequence of Anopheles sinensis provides insight into genetics basis of mosquito competence for malaria parasites.</title>
        <authorList>
            <person name="Zhou D."/>
            <person name="Zhang D."/>
            <person name="Ding G."/>
            <person name="Shi L."/>
            <person name="Hou Q."/>
            <person name="Ye Y."/>
            <person name="Xu Y."/>
            <person name="Zhou H."/>
            <person name="Xiong C."/>
            <person name="Li S."/>
            <person name="Yu J."/>
            <person name="Hong S."/>
            <person name="Yu X."/>
            <person name="Zou P."/>
            <person name="Chen C."/>
            <person name="Chang X."/>
            <person name="Wang W."/>
            <person name="Lv Y."/>
            <person name="Sun Y."/>
            <person name="Ma L."/>
            <person name="Shen B."/>
            <person name="Zhu C."/>
        </authorList>
    </citation>
    <scope>NUCLEOTIDE SEQUENCE [LARGE SCALE GENOMIC DNA]</scope>
</reference>
<reference evidence="3" key="2">
    <citation type="submission" date="2020-05" db="UniProtKB">
        <authorList>
            <consortium name="EnsemblMetazoa"/>
        </authorList>
    </citation>
    <scope>IDENTIFICATION</scope>
</reference>
<feature type="compositionally biased region" description="Basic residues" evidence="1">
    <location>
        <begin position="49"/>
        <end position="60"/>
    </location>
</feature>
<dbReference type="AlphaFoldDB" id="A0A084VV60"/>
<organism evidence="2">
    <name type="scientific">Anopheles sinensis</name>
    <name type="common">Mosquito</name>
    <dbReference type="NCBI Taxonomy" id="74873"/>
    <lineage>
        <taxon>Eukaryota</taxon>
        <taxon>Metazoa</taxon>
        <taxon>Ecdysozoa</taxon>
        <taxon>Arthropoda</taxon>
        <taxon>Hexapoda</taxon>
        <taxon>Insecta</taxon>
        <taxon>Pterygota</taxon>
        <taxon>Neoptera</taxon>
        <taxon>Endopterygota</taxon>
        <taxon>Diptera</taxon>
        <taxon>Nematocera</taxon>
        <taxon>Culicoidea</taxon>
        <taxon>Culicidae</taxon>
        <taxon>Anophelinae</taxon>
        <taxon>Anopheles</taxon>
    </lineage>
</organism>
<accession>A0A084VV60</accession>
<keyword evidence="2" id="KW-0808">Transferase</keyword>
<evidence type="ECO:0000313" key="3">
    <source>
        <dbReference type="EnsemblMetazoa" id="ASIC009697-PA"/>
    </source>
</evidence>
<evidence type="ECO:0000256" key="1">
    <source>
        <dbReference type="SAM" id="MobiDB-lite"/>
    </source>
</evidence>
<feature type="region of interest" description="Disordered" evidence="1">
    <location>
        <begin position="36"/>
        <end position="76"/>
    </location>
</feature>
<evidence type="ECO:0000313" key="2">
    <source>
        <dbReference type="EMBL" id="KFB41854.1"/>
    </source>
</evidence>
<dbReference type="EMBL" id="KE525157">
    <property type="protein sequence ID" value="KFB41854.1"/>
    <property type="molecule type" value="Genomic_DNA"/>
</dbReference>
<dbReference type="EMBL" id="ATLV01017155">
    <property type="status" value="NOT_ANNOTATED_CDS"/>
    <property type="molecule type" value="Genomic_DNA"/>
</dbReference>
<protein>
    <submittedName>
        <fullName evidence="2 3">ATP:cob(I)alamin adenosyltransferase</fullName>
    </submittedName>
</protein>